<dbReference type="HOGENOM" id="CLU_1061075_0_0_10"/>
<sequence>MEEHIPEEDEKDESKERLREQLGVDLDRLMDSIGKYMELYSKFVLLQFPLAAALKEKLKELFEKQYPGIKPYIHIWHVNWVFEAMEGDANTLSMRLVNFFEKVEKGKDFKEGFDDYDQYVELYTKPYEAHKTVIEYDKLQLNAEQLRIYEQVVEESYQEDLIGLKELNQERDEFLNVVYMLVLQYFGEQTETLTPDQWLHYDILVGMSWDDYFDDCKELNRYLIKENMQEYPGLDYDHFILKQYEKYREESARENQLKANEP</sequence>
<proteinExistence type="predicted"/>
<evidence type="ECO:0000313" key="2">
    <source>
        <dbReference type="Proteomes" id="UP000008718"/>
    </source>
</evidence>
<dbReference type="Proteomes" id="UP000008718">
    <property type="component" value="Chromosome"/>
</dbReference>
<keyword evidence="2" id="KW-1185">Reference proteome</keyword>
<dbReference type="EMBL" id="CP002345">
    <property type="protein sequence ID" value="ADQ79199.1"/>
    <property type="molecule type" value="Genomic_DNA"/>
</dbReference>
<organism evidence="1 2">
    <name type="scientific">Paludibacter propionicigenes (strain DSM 17365 / JCM 13257 / WB4)</name>
    <dbReference type="NCBI Taxonomy" id="694427"/>
    <lineage>
        <taxon>Bacteria</taxon>
        <taxon>Pseudomonadati</taxon>
        <taxon>Bacteroidota</taxon>
        <taxon>Bacteroidia</taxon>
        <taxon>Bacteroidales</taxon>
        <taxon>Paludibacteraceae</taxon>
        <taxon>Paludibacter</taxon>
    </lineage>
</organism>
<reference key="1">
    <citation type="submission" date="2010-11" db="EMBL/GenBank/DDBJ databases">
        <title>The complete genome of Paludibacter propionicigenes DSM 17365.</title>
        <authorList>
            <consortium name="US DOE Joint Genome Institute (JGI-PGF)"/>
            <person name="Lucas S."/>
            <person name="Copeland A."/>
            <person name="Lapidus A."/>
            <person name="Bruce D."/>
            <person name="Goodwin L."/>
            <person name="Pitluck S."/>
            <person name="Kyrpides N."/>
            <person name="Mavromatis K."/>
            <person name="Ivanova N."/>
            <person name="Munk A.C."/>
            <person name="Brettin T."/>
            <person name="Detter J.C."/>
            <person name="Han C."/>
            <person name="Tapia R."/>
            <person name="Land M."/>
            <person name="Hauser L."/>
            <person name="Markowitz V."/>
            <person name="Cheng J.-F."/>
            <person name="Hugenholtz P."/>
            <person name="Woyke T."/>
            <person name="Wu D."/>
            <person name="Gronow S."/>
            <person name="Wellnitz S."/>
            <person name="Brambilla E."/>
            <person name="Klenk H.-P."/>
            <person name="Eisen J.A."/>
        </authorList>
    </citation>
    <scope>NUCLEOTIDE SEQUENCE</scope>
    <source>
        <strain>WB4</strain>
    </source>
</reference>
<dbReference type="AlphaFoldDB" id="E4T3A5"/>
<name>E4T3A5_PALPW</name>
<evidence type="ECO:0000313" key="1">
    <source>
        <dbReference type="EMBL" id="ADQ79199.1"/>
    </source>
</evidence>
<gene>
    <name evidence="1" type="ordered locus">Palpr_1050</name>
</gene>
<reference evidence="1 2" key="2">
    <citation type="journal article" date="2011" name="Stand. Genomic Sci.">
        <title>Complete genome sequence of Paludibacter propionicigenes type strain (WB4).</title>
        <authorList>
            <person name="Gronow S."/>
            <person name="Munk C."/>
            <person name="Lapidus A."/>
            <person name="Nolan M."/>
            <person name="Lucas S."/>
            <person name="Hammon N."/>
            <person name="Deshpande S."/>
            <person name="Cheng J.F."/>
            <person name="Tapia R."/>
            <person name="Han C."/>
            <person name="Goodwin L."/>
            <person name="Pitluck S."/>
            <person name="Liolios K."/>
            <person name="Ivanova N."/>
            <person name="Mavromatis K."/>
            <person name="Mikhailova N."/>
            <person name="Pati A."/>
            <person name="Chen A."/>
            <person name="Palaniappan K."/>
            <person name="Land M."/>
            <person name="Hauser L."/>
            <person name="Chang Y.J."/>
            <person name="Jeffries C.D."/>
            <person name="Brambilla E."/>
            <person name="Rohde M."/>
            <person name="Goker M."/>
            <person name="Detter J.C."/>
            <person name="Woyke T."/>
            <person name="Bristow J."/>
            <person name="Eisen J.A."/>
            <person name="Markowitz V."/>
            <person name="Hugenholtz P."/>
            <person name="Kyrpides N.C."/>
            <person name="Klenk H.P."/>
        </authorList>
    </citation>
    <scope>NUCLEOTIDE SEQUENCE [LARGE SCALE GENOMIC DNA]</scope>
    <source>
        <strain evidence="2">DSM 17365 / JCM 13257 / WB4</strain>
    </source>
</reference>
<dbReference type="RefSeq" id="WP_013444568.1">
    <property type="nucleotide sequence ID" value="NC_014734.1"/>
</dbReference>
<protein>
    <submittedName>
        <fullName evidence="1">Uncharacterized protein</fullName>
    </submittedName>
</protein>
<dbReference type="KEGG" id="ppn:Palpr_1050"/>
<accession>E4T3A5</accession>